<reference evidence="2 3" key="1">
    <citation type="submission" date="2016-02" db="EMBL/GenBank/DDBJ databases">
        <title>Genome analysis of coral dinoflagellate symbionts highlights evolutionary adaptations to a symbiotic lifestyle.</title>
        <authorList>
            <person name="Aranda M."/>
            <person name="Li Y."/>
            <person name="Liew Y.J."/>
            <person name="Baumgarten S."/>
            <person name="Simakov O."/>
            <person name="Wilson M."/>
            <person name="Piel J."/>
            <person name="Ashoor H."/>
            <person name="Bougouffa S."/>
            <person name="Bajic V.B."/>
            <person name="Ryu T."/>
            <person name="Ravasi T."/>
            <person name="Bayer T."/>
            <person name="Micklem G."/>
            <person name="Kim H."/>
            <person name="Bhak J."/>
            <person name="Lajeunesse T.C."/>
            <person name="Voolstra C.R."/>
        </authorList>
    </citation>
    <scope>NUCLEOTIDE SEQUENCE [LARGE SCALE GENOMIC DNA]</scope>
    <source>
        <strain evidence="2 3">CCMP2467</strain>
    </source>
</reference>
<keyword evidence="1" id="KW-0175">Coiled coil</keyword>
<proteinExistence type="predicted"/>
<dbReference type="Proteomes" id="UP000186817">
    <property type="component" value="Unassembled WGS sequence"/>
</dbReference>
<keyword evidence="3" id="KW-1185">Reference proteome</keyword>
<sequence length="93" mass="10739">MSEDVTRTGQRAAAQRVFAGFSEKPEKWKKRKKPFAAANSELEVLSVDELQKLLLLKDQALQLLQEEVEELQSSLRSQELMEVRYRHLQALVV</sequence>
<protein>
    <submittedName>
        <fullName evidence="2">Uncharacterized protein</fullName>
    </submittedName>
</protein>
<dbReference type="EMBL" id="LSRX01001208">
    <property type="protein sequence ID" value="OLP82297.1"/>
    <property type="molecule type" value="Genomic_DNA"/>
</dbReference>
<feature type="coiled-coil region" evidence="1">
    <location>
        <begin position="47"/>
        <end position="81"/>
    </location>
</feature>
<comment type="caution">
    <text evidence="2">The sequence shown here is derived from an EMBL/GenBank/DDBJ whole genome shotgun (WGS) entry which is preliminary data.</text>
</comment>
<evidence type="ECO:0000313" key="3">
    <source>
        <dbReference type="Proteomes" id="UP000186817"/>
    </source>
</evidence>
<name>A0A1Q9CHG9_SYMMI</name>
<evidence type="ECO:0000256" key="1">
    <source>
        <dbReference type="SAM" id="Coils"/>
    </source>
</evidence>
<evidence type="ECO:0000313" key="2">
    <source>
        <dbReference type="EMBL" id="OLP82297.1"/>
    </source>
</evidence>
<dbReference type="AlphaFoldDB" id="A0A1Q9CHG9"/>
<accession>A0A1Q9CHG9</accession>
<organism evidence="2 3">
    <name type="scientific">Symbiodinium microadriaticum</name>
    <name type="common">Dinoflagellate</name>
    <name type="synonym">Zooxanthella microadriatica</name>
    <dbReference type="NCBI Taxonomy" id="2951"/>
    <lineage>
        <taxon>Eukaryota</taxon>
        <taxon>Sar</taxon>
        <taxon>Alveolata</taxon>
        <taxon>Dinophyceae</taxon>
        <taxon>Suessiales</taxon>
        <taxon>Symbiodiniaceae</taxon>
        <taxon>Symbiodinium</taxon>
    </lineage>
</organism>
<gene>
    <name evidence="2" type="ORF">AK812_SmicGene37079</name>
</gene>